<reference evidence="1 2" key="1">
    <citation type="submission" date="2016-10" db="EMBL/GenBank/DDBJ databases">
        <authorList>
            <person name="de Groot N.N."/>
        </authorList>
    </citation>
    <scope>NUCLEOTIDE SEQUENCE [LARGE SCALE GENOMIC DNA]</scope>
    <source>
        <strain evidence="1 2">A52C2</strain>
    </source>
</reference>
<proteinExistence type="predicted"/>
<dbReference type="OrthoDB" id="108649at2"/>
<dbReference type="GO" id="GO:0003824">
    <property type="term" value="F:catalytic activity"/>
    <property type="evidence" value="ECO:0007669"/>
    <property type="project" value="InterPro"/>
</dbReference>
<dbReference type="AlphaFoldDB" id="A0A1H9AQV4"/>
<organism evidence="1 2">
    <name type="scientific">Faunimonas pinastri</name>
    <dbReference type="NCBI Taxonomy" id="1855383"/>
    <lineage>
        <taxon>Bacteria</taxon>
        <taxon>Pseudomonadati</taxon>
        <taxon>Pseudomonadota</taxon>
        <taxon>Alphaproteobacteria</taxon>
        <taxon>Hyphomicrobiales</taxon>
        <taxon>Afifellaceae</taxon>
        <taxon>Faunimonas</taxon>
    </lineage>
</organism>
<dbReference type="NCBIfam" id="NF040903">
    <property type="entry name" value="GguC"/>
    <property type="match status" value="1"/>
</dbReference>
<dbReference type="RefSeq" id="WP_092494975.1">
    <property type="nucleotide sequence ID" value="NZ_FOFG01000001.1"/>
</dbReference>
<evidence type="ECO:0000313" key="2">
    <source>
        <dbReference type="Proteomes" id="UP000199647"/>
    </source>
</evidence>
<evidence type="ECO:0000313" key="1">
    <source>
        <dbReference type="EMBL" id="SEP79156.1"/>
    </source>
</evidence>
<dbReference type="STRING" id="1855383.SAMN05216548_101502"/>
<accession>A0A1H9AQV4</accession>
<keyword evidence="2" id="KW-1185">Reference proteome</keyword>
<dbReference type="InterPro" id="IPR009645">
    <property type="entry name" value="GguC"/>
</dbReference>
<dbReference type="PIRSF" id="PIRSF033905">
    <property type="entry name" value="UCP033905"/>
    <property type="match status" value="1"/>
</dbReference>
<dbReference type="Gene3D" id="3.90.850.10">
    <property type="entry name" value="Fumarylacetoacetase-like, C-terminal domain"/>
    <property type="match status" value="1"/>
</dbReference>
<dbReference type="Proteomes" id="UP000199647">
    <property type="component" value="Unassembled WGS sequence"/>
</dbReference>
<name>A0A1H9AQV4_9HYPH</name>
<sequence length="330" mass="35778">MRLIQFRQADGQRRVGALTEGSAAPRIVRNADSVRDLALEAHRSGRSLAATVEAHGFGEAVDYDALISEKRLLVPLDHPEPSHTVLALTGLTHLGSATQRDAMHTNLQSENLTDSMKMFKMGIEGGKPGEGAIGVQPEWAYKGDGSWVVPPEGDIELPGYADDGGEEAEVAGLYVIGDGGEVLRVGYAIGNEYSDHKMERVNYLFLAHSKLRQCSYGPELLVGDLPETVEGTVKILRDGGEFWSGDLISGEANMCHSVRNLEQHHFKYARFRRPGDVHVYFFGASALSCAAGVETKPGDVFEISSPVFGRTLRNRLVAGAPDEPIPVVQL</sequence>
<dbReference type="EMBL" id="FOFG01000001">
    <property type="protein sequence ID" value="SEP79156.1"/>
    <property type="molecule type" value="Genomic_DNA"/>
</dbReference>
<gene>
    <name evidence="1" type="ORF">SAMN05216548_101502</name>
</gene>
<dbReference type="InterPro" id="IPR036663">
    <property type="entry name" value="Fumarylacetoacetase_C_sf"/>
</dbReference>
<protein>
    <recommendedName>
        <fullName evidence="3">FAH family protein</fullName>
    </recommendedName>
</protein>
<evidence type="ECO:0008006" key="3">
    <source>
        <dbReference type="Google" id="ProtNLM"/>
    </source>
</evidence>
<dbReference type="SUPFAM" id="SSF56529">
    <property type="entry name" value="FAH"/>
    <property type="match status" value="1"/>
</dbReference>